<reference evidence="3" key="1">
    <citation type="journal article" date="2019" name="Int. J. Syst. Evol. Microbiol.">
        <title>The Global Catalogue of Microorganisms (GCM) 10K type strain sequencing project: providing services to taxonomists for standard genome sequencing and annotation.</title>
        <authorList>
            <consortium name="The Broad Institute Genomics Platform"/>
            <consortium name="The Broad Institute Genome Sequencing Center for Infectious Disease"/>
            <person name="Wu L."/>
            <person name="Ma J."/>
        </authorList>
    </citation>
    <scope>NUCLEOTIDE SEQUENCE [LARGE SCALE GENOMIC DNA]</scope>
    <source>
        <strain evidence="3">CGMCC 4.7382</strain>
    </source>
</reference>
<feature type="compositionally biased region" description="Basic residues" evidence="1">
    <location>
        <begin position="217"/>
        <end position="226"/>
    </location>
</feature>
<gene>
    <name evidence="2" type="ORF">ACFQRF_15095</name>
</gene>
<dbReference type="Proteomes" id="UP001596540">
    <property type="component" value="Unassembled WGS sequence"/>
</dbReference>
<evidence type="ECO:0000313" key="2">
    <source>
        <dbReference type="EMBL" id="MFC7329064.1"/>
    </source>
</evidence>
<feature type="region of interest" description="Disordered" evidence="1">
    <location>
        <begin position="204"/>
        <end position="226"/>
    </location>
</feature>
<accession>A0ABW2KIB5</accession>
<proteinExistence type="predicted"/>
<dbReference type="RefSeq" id="WP_379871707.1">
    <property type="nucleotide sequence ID" value="NZ_JBHTBH010000006.1"/>
</dbReference>
<comment type="caution">
    <text evidence="2">The sequence shown here is derived from an EMBL/GenBank/DDBJ whole genome shotgun (WGS) entry which is preliminary data.</text>
</comment>
<evidence type="ECO:0000256" key="1">
    <source>
        <dbReference type="SAM" id="MobiDB-lite"/>
    </source>
</evidence>
<sequence length="226" mass="24437">MASDTRTLPPGRAASYTFTITGPDGRPVTDFAVSMTKRLHFYAIRSDLTGFQHVHGHMTPDGTWTVPLAALTPESWRVFAQFTPGNGLGKGQDFVLSRPLTVPGTATTSPLPAPSSSVTVDGYTLLFEGDLEHGLESPLTVTVGRNGEPVTDLQPYLDAYAHLTAFHEGDPAFAHLHPLTEVAGGRGGPVLRFMAEFPKSRKPAAVPAVQDRWDAPHRHHRPARLT</sequence>
<name>A0ABW2KIB5_9ACTN</name>
<protein>
    <submittedName>
        <fullName evidence="2">Uncharacterized protein</fullName>
    </submittedName>
</protein>
<evidence type="ECO:0000313" key="3">
    <source>
        <dbReference type="Proteomes" id="UP001596540"/>
    </source>
</evidence>
<organism evidence="2 3">
    <name type="scientific">Marinactinospora rubrisoli</name>
    <dbReference type="NCBI Taxonomy" id="2715399"/>
    <lineage>
        <taxon>Bacteria</taxon>
        <taxon>Bacillati</taxon>
        <taxon>Actinomycetota</taxon>
        <taxon>Actinomycetes</taxon>
        <taxon>Streptosporangiales</taxon>
        <taxon>Nocardiopsidaceae</taxon>
        <taxon>Marinactinospora</taxon>
    </lineage>
</organism>
<dbReference type="EMBL" id="JBHTBH010000006">
    <property type="protein sequence ID" value="MFC7329064.1"/>
    <property type="molecule type" value="Genomic_DNA"/>
</dbReference>
<keyword evidence="3" id="KW-1185">Reference proteome</keyword>